<protein>
    <submittedName>
        <fullName evidence="2">Putative NADH-flavin reductase</fullName>
    </submittedName>
</protein>
<dbReference type="InterPro" id="IPR051606">
    <property type="entry name" value="Polyketide_Oxido-like"/>
</dbReference>
<dbReference type="Pfam" id="PF13460">
    <property type="entry name" value="NAD_binding_10"/>
    <property type="match status" value="1"/>
</dbReference>
<dbReference type="OrthoDB" id="3763081at2"/>
<dbReference type="Gene3D" id="3.40.50.720">
    <property type="entry name" value="NAD(P)-binding Rossmann-like Domain"/>
    <property type="match status" value="1"/>
</dbReference>
<dbReference type="InterPro" id="IPR016040">
    <property type="entry name" value="NAD(P)-bd_dom"/>
</dbReference>
<proteinExistence type="predicted"/>
<feature type="domain" description="NAD(P)-binding" evidence="1">
    <location>
        <begin position="7"/>
        <end position="195"/>
    </location>
</feature>
<dbReference type="RefSeq" id="WP_145786715.1">
    <property type="nucleotide sequence ID" value="NZ_BAAABR010000066.1"/>
</dbReference>
<accession>A0A561EI87</accession>
<dbReference type="GO" id="GO:0042602">
    <property type="term" value="F:riboflavin reductase (NADPH) activity"/>
    <property type="evidence" value="ECO:0007669"/>
    <property type="project" value="TreeGrafter"/>
</dbReference>
<sequence>MRLLVLGATGPTGRLLVGQALAAGHEVTALVRNPARMPAADPRLTVVQGDATRVDDITAAARGADAVLVTLGSGKSIHSDIASRSTAALVPALKAVGVSRVIVLSAYGVGNTADDAGLVMWLAYRVAMRSLFADKATADAALRASGLEWTLVYAVSLTNGPRTGSYGVHSRLKSHGMPRISRADVAEFMLAQVQDTTWLHRTAILGG</sequence>
<organism evidence="2 3">
    <name type="scientific">Kitasatospora atroaurantiaca</name>
    <dbReference type="NCBI Taxonomy" id="285545"/>
    <lineage>
        <taxon>Bacteria</taxon>
        <taxon>Bacillati</taxon>
        <taxon>Actinomycetota</taxon>
        <taxon>Actinomycetes</taxon>
        <taxon>Kitasatosporales</taxon>
        <taxon>Streptomycetaceae</taxon>
        <taxon>Kitasatospora</taxon>
    </lineage>
</organism>
<reference evidence="2 3" key="1">
    <citation type="submission" date="2019-06" db="EMBL/GenBank/DDBJ databases">
        <title>Sequencing the genomes of 1000 actinobacteria strains.</title>
        <authorList>
            <person name="Klenk H.-P."/>
        </authorList>
    </citation>
    <scope>NUCLEOTIDE SEQUENCE [LARGE SCALE GENOMIC DNA]</scope>
    <source>
        <strain evidence="2 3">DSM 41649</strain>
    </source>
</reference>
<dbReference type="AlphaFoldDB" id="A0A561EI87"/>
<keyword evidence="3" id="KW-1185">Reference proteome</keyword>
<dbReference type="SUPFAM" id="SSF51735">
    <property type="entry name" value="NAD(P)-binding Rossmann-fold domains"/>
    <property type="match status" value="1"/>
</dbReference>
<dbReference type="EMBL" id="VIVR01000001">
    <property type="protein sequence ID" value="TWE15328.1"/>
    <property type="molecule type" value="Genomic_DNA"/>
</dbReference>
<name>A0A561EI87_9ACTN</name>
<dbReference type="PANTHER" id="PTHR43355:SF2">
    <property type="entry name" value="FLAVIN REDUCTASE (NADPH)"/>
    <property type="match status" value="1"/>
</dbReference>
<evidence type="ECO:0000313" key="2">
    <source>
        <dbReference type="EMBL" id="TWE15328.1"/>
    </source>
</evidence>
<comment type="caution">
    <text evidence="2">The sequence shown here is derived from an EMBL/GenBank/DDBJ whole genome shotgun (WGS) entry which is preliminary data.</text>
</comment>
<dbReference type="InterPro" id="IPR036291">
    <property type="entry name" value="NAD(P)-bd_dom_sf"/>
</dbReference>
<evidence type="ECO:0000259" key="1">
    <source>
        <dbReference type="Pfam" id="PF13460"/>
    </source>
</evidence>
<dbReference type="PANTHER" id="PTHR43355">
    <property type="entry name" value="FLAVIN REDUCTASE (NADPH)"/>
    <property type="match status" value="1"/>
</dbReference>
<dbReference type="Proteomes" id="UP000318416">
    <property type="component" value="Unassembled WGS sequence"/>
</dbReference>
<dbReference type="GO" id="GO:0004074">
    <property type="term" value="F:biliverdin reductase [NAD(P)H] activity"/>
    <property type="evidence" value="ECO:0007669"/>
    <property type="project" value="TreeGrafter"/>
</dbReference>
<gene>
    <name evidence="2" type="ORF">FB465_0220</name>
</gene>
<evidence type="ECO:0000313" key="3">
    <source>
        <dbReference type="Proteomes" id="UP000318416"/>
    </source>
</evidence>